<name>A0A8H4W5L2_9HELO</name>
<proteinExistence type="predicted"/>
<evidence type="ECO:0000256" key="1">
    <source>
        <dbReference type="ARBA" id="ARBA00022801"/>
    </source>
</evidence>
<evidence type="ECO:0000313" key="4">
    <source>
        <dbReference type="Proteomes" id="UP000566819"/>
    </source>
</evidence>
<dbReference type="Pfam" id="PF20434">
    <property type="entry name" value="BD-FAE"/>
    <property type="match status" value="1"/>
</dbReference>
<dbReference type="EMBL" id="JAAMPI010000338">
    <property type="protein sequence ID" value="KAF4632550.1"/>
    <property type="molecule type" value="Genomic_DNA"/>
</dbReference>
<dbReference type="Gene3D" id="3.40.50.1820">
    <property type="entry name" value="alpha/beta hydrolase"/>
    <property type="match status" value="1"/>
</dbReference>
<dbReference type="OrthoDB" id="420264at2759"/>
<evidence type="ECO:0000259" key="2">
    <source>
        <dbReference type="Pfam" id="PF20434"/>
    </source>
</evidence>
<gene>
    <name evidence="3" type="ORF">G7Y89_g5580</name>
</gene>
<dbReference type="SUPFAM" id="SSF53474">
    <property type="entry name" value="alpha/beta-Hydrolases"/>
    <property type="match status" value="1"/>
</dbReference>
<dbReference type="AlphaFoldDB" id="A0A8H4W5L2"/>
<dbReference type="PANTHER" id="PTHR48081">
    <property type="entry name" value="AB HYDROLASE SUPERFAMILY PROTEIN C4A8.06C"/>
    <property type="match status" value="1"/>
</dbReference>
<reference evidence="3 4" key="1">
    <citation type="submission" date="2020-03" db="EMBL/GenBank/DDBJ databases">
        <title>Draft Genome Sequence of Cudoniella acicularis.</title>
        <authorList>
            <person name="Buettner E."/>
            <person name="Kellner H."/>
        </authorList>
    </citation>
    <scope>NUCLEOTIDE SEQUENCE [LARGE SCALE GENOMIC DNA]</scope>
    <source>
        <strain evidence="3 4">DSM 108380</strain>
    </source>
</reference>
<dbReference type="InterPro" id="IPR050300">
    <property type="entry name" value="GDXG_lipolytic_enzyme"/>
</dbReference>
<accession>A0A8H4W5L2</accession>
<feature type="domain" description="BD-FAE-like" evidence="2">
    <location>
        <begin position="37"/>
        <end position="240"/>
    </location>
</feature>
<keyword evidence="4" id="KW-1185">Reference proteome</keyword>
<dbReference type="Proteomes" id="UP000566819">
    <property type="component" value="Unassembled WGS sequence"/>
</dbReference>
<protein>
    <recommendedName>
        <fullName evidence="2">BD-FAE-like domain-containing protein</fullName>
    </recommendedName>
</protein>
<dbReference type="InterPro" id="IPR049492">
    <property type="entry name" value="BD-FAE-like_dom"/>
</dbReference>
<sequence>MENTQQKPDTRHYVKGPEGTELHTVDIWTSSAASTAKEGKVWVIFIHGGAWRDPEVDSKAFRPAISVLESSKSMSAIAGFASINYRLSPYPTNARNPSKPGDLSRNVHHPEHLLDVGHALQYLDEHYGIANNYVLVGHSAGAALAFQLHQSYFPEPLPHPSCVLGIAGIYDFEAFVEAHKEISACQEIMENAFPARSTWEQASPNKSQLPGLALWEQAKTVVISYSNQDELVENGQASLMLERASTISKAAERVHELKTSGKHDEIWQGGSILAALIEQSLGWLRS</sequence>
<comment type="caution">
    <text evidence="3">The sequence shown here is derived from an EMBL/GenBank/DDBJ whole genome shotgun (WGS) entry which is preliminary data.</text>
</comment>
<dbReference type="InterPro" id="IPR029058">
    <property type="entry name" value="AB_hydrolase_fold"/>
</dbReference>
<keyword evidence="1" id="KW-0378">Hydrolase</keyword>
<dbReference type="PANTHER" id="PTHR48081:SF33">
    <property type="entry name" value="KYNURENINE FORMAMIDASE"/>
    <property type="match status" value="1"/>
</dbReference>
<dbReference type="GO" id="GO:0016787">
    <property type="term" value="F:hydrolase activity"/>
    <property type="evidence" value="ECO:0007669"/>
    <property type="project" value="UniProtKB-KW"/>
</dbReference>
<evidence type="ECO:0000313" key="3">
    <source>
        <dbReference type="EMBL" id="KAF4632550.1"/>
    </source>
</evidence>
<organism evidence="3 4">
    <name type="scientific">Cudoniella acicularis</name>
    <dbReference type="NCBI Taxonomy" id="354080"/>
    <lineage>
        <taxon>Eukaryota</taxon>
        <taxon>Fungi</taxon>
        <taxon>Dikarya</taxon>
        <taxon>Ascomycota</taxon>
        <taxon>Pezizomycotina</taxon>
        <taxon>Leotiomycetes</taxon>
        <taxon>Helotiales</taxon>
        <taxon>Tricladiaceae</taxon>
        <taxon>Cudoniella</taxon>
    </lineage>
</organism>